<organism evidence="7 8">
    <name type="scientific">Clostridium brassicae</name>
    <dbReference type="NCBI Taxonomy" id="2999072"/>
    <lineage>
        <taxon>Bacteria</taxon>
        <taxon>Bacillati</taxon>
        <taxon>Bacillota</taxon>
        <taxon>Clostridia</taxon>
        <taxon>Eubacteriales</taxon>
        <taxon>Clostridiaceae</taxon>
        <taxon>Clostridium</taxon>
    </lineage>
</organism>
<dbReference type="InterPro" id="IPR029149">
    <property type="entry name" value="Creatin/AminoP/Spt16_N"/>
</dbReference>
<evidence type="ECO:0000259" key="5">
    <source>
        <dbReference type="Pfam" id="PF01321"/>
    </source>
</evidence>
<dbReference type="InterPro" id="IPR032416">
    <property type="entry name" value="Peptidase_M24_C"/>
</dbReference>
<dbReference type="Proteomes" id="UP001144612">
    <property type="component" value="Unassembled WGS sequence"/>
</dbReference>
<dbReference type="SUPFAM" id="SSF55920">
    <property type="entry name" value="Creatinase/aminopeptidase"/>
    <property type="match status" value="1"/>
</dbReference>
<feature type="domain" description="Peptidase M24 C-terminal" evidence="6">
    <location>
        <begin position="532"/>
        <end position="592"/>
    </location>
</feature>
<dbReference type="Gene3D" id="3.40.350.10">
    <property type="entry name" value="Creatinase/prolidase N-terminal domain"/>
    <property type="match status" value="2"/>
</dbReference>
<dbReference type="PANTHER" id="PTHR43763">
    <property type="entry name" value="XAA-PRO AMINOPEPTIDASE 1"/>
    <property type="match status" value="1"/>
</dbReference>
<sequence length="592" mass="68086">MEVKEKLRLLREEMKKKGLDAYIIPSSDAHQSEYVADHWRSRAWISGFTGSAGTFVITMKESGLWADGRYFIQADKQLSGTETKLFKMRQPNVPTYTEWLGDSLSQGECVGVDSSVFSWSQIREMKEHFDKKGIKINGDYDLIDLIWEDRPEIPMSEVYIHDVKYCGKSTLEKLKIVRNYMDRIGAQHYLLSSLDDIAWLFNIRGNDVSNNPVVVSYALISEKDAILFVDNKKISKEVSEILKENGVQVKEYLKIEEYLNNLNSSNAVYIDPNKVSLKLYDSIPKKCIKVEERDITTTLKSVKNEVEIKNLKRCHIKDGVAMVKFLRWLDENVGNVDITEISASDKLEGFRREQEHFIETSFDTIAAYKDHAPMMHYKATEDTDYSLKREGMLLVDSGGQYLDGTTDITRTIILGTLTEEERHDFTLVLKSHMALSNLKFLYGATGSNLDVIARQPIWEEGIDYKCGTGHGVGFLLNVHEGPQRFSQDLNNAVLKAGMIITNEPGIYKEGKHGIRTENELLVVKDEETEFGQFMRFEPVTYCPIDLDGIDINMLTEKEKLWLNNYHKKVYETLSSYLNEEEREWLKKETRTI</sequence>
<dbReference type="Pfam" id="PF01321">
    <property type="entry name" value="Creatinase_N"/>
    <property type="match status" value="1"/>
</dbReference>
<evidence type="ECO:0000313" key="8">
    <source>
        <dbReference type="Proteomes" id="UP001144612"/>
    </source>
</evidence>
<dbReference type="InterPro" id="IPR050422">
    <property type="entry name" value="X-Pro_aminopeptidase_P"/>
</dbReference>
<dbReference type="EMBL" id="JAPQFJ010000001">
    <property type="protein sequence ID" value="MCY6957131.1"/>
    <property type="molecule type" value="Genomic_DNA"/>
</dbReference>
<keyword evidence="7" id="KW-0031">Aminopeptidase</keyword>
<gene>
    <name evidence="7" type="ORF">OW729_00780</name>
</gene>
<dbReference type="InterPro" id="IPR033740">
    <property type="entry name" value="Pept_M24B"/>
</dbReference>
<keyword evidence="2" id="KW-0479">Metal-binding</keyword>
<dbReference type="Pfam" id="PF16189">
    <property type="entry name" value="Creatinase_N_2"/>
    <property type="match status" value="1"/>
</dbReference>
<dbReference type="CDD" id="cd01085">
    <property type="entry name" value="APP"/>
    <property type="match status" value="1"/>
</dbReference>
<evidence type="ECO:0000259" key="6">
    <source>
        <dbReference type="Pfam" id="PF16188"/>
    </source>
</evidence>
<reference evidence="7" key="1">
    <citation type="submission" date="2022-12" db="EMBL/GenBank/DDBJ databases">
        <title>Clostridium sp. nov., isolated from industrial wastewater.</title>
        <authorList>
            <person name="Jiayan W."/>
        </authorList>
    </citation>
    <scope>NUCLEOTIDE SEQUENCE</scope>
    <source>
        <strain evidence="7">ZC22-4</strain>
    </source>
</reference>
<evidence type="ECO:0000256" key="1">
    <source>
        <dbReference type="ARBA" id="ARBA00008766"/>
    </source>
</evidence>
<evidence type="ECO:0000256" key="2">
    <source>
        <dbReference type="ARBA" id="ARBA00022723"/>
    </source>
</evidence>
<comment type="similarity">
    <text evidence="1">Belongs to the peptidase M24B family.</text>
</comment>
<accession>A0ABT4D4C2</accession>
<evidence type="ECO:0000256" key="3">
    <source>
        <dbReference type="ARBA" id="ARBA00022801"/>
    </source>
</evidence>
<feature type="domain" description="Creatinase N-terminal" evidence="5">
    <location>
        <begin position="8"/>
        <end position="131"/>
    </location>
</feature>
<dbReference type="InterPro" id="IPR000994">
    <property type="entry name" value="Pept_M24"/>
</dbReference>
<dbReference type="PANTHER" id="PTHR43763:SF6">
    <property type="entry name" value="XAA-PRO AMINOPEPTIDASE 1"/>
    <property type="match status" value="1"/>
</dbReference>
<dbReference type="Gene3D" id="3.90.230.10">
    <property type="entry name" value="Creatinase/methionine aminopeptidase superfamily"/>
    <property type="match status" value="1"/>
</dbReference>
<feature type="domain" description="Peptidase M24" evidence="4">
    <location>
        <begin position="310"/>
        <end position="523"/>
    </location>
</feature>
<name>A0ABT4D4C2_9CLOT</name>
<keyword evidence="7" id="KW-0645">Protease</keyword>
<dbReference type="GO" id="GO:0004177">
    <property type="term" value="F:aminopeptidase activity"/>
    <property type="evidence" value="ECO:0007669"/>
    <property type="project" value="UniProtKB-KW"/>
</dbReference>
<dbReference type="Pfam" id="PF16188">
    <property type="entry name" value="Peptidase_M24_C"/>
    <property type="match status" value="1"/>
</dbReference>
<dbReference type="RefSeq" id="WP_268059488.1">
    <property type="nucleotide sequence ID" value="NZ_JAPQFJ010000001.1"/>
</dbReference>
<proteinExistence type="inferred from homology"/>
<comment type="caution">
    <text evidence="7">The sequence shown here is derived from an EMBL/GenBank/DDBJ whole genome shotgun (WGS) entry which is preliminary data.</text>
</comment>
<keyword evidence="3" id="KW-0378">Hydrolase</keyword>
<dbReference type="Pfam" id="PF00557">
    <property type="entry name" value="Peptidase_M24"/>
    <property type="match status" value="1"/>
</dbReference>
<dbReference type="InterPro" id="IPR000587">
    <property type="entry name" value="Creatinase_N"/>
</dbReference>
<keyword evidence="8" id="KW-1185">Reference proteome</keyword>
<evidence type="ECO:0000259" key="4">
    <source>
        <dbReference type="Pfam" id="PF00557"/>
    </source>
</evidence>
<dbReference type="InterPro" id="IPR036005">
    <property type="entry name" value="Creatinase/aminopeptidase-like"/>
</dbReference>
<evidence type="ECO:0000313" key="7">
    <source>
        <dbReference type="EMBL" id="MCY6957131.1"/>
    </source>
</evidence>
<protein>
    <submittedName>
        <fullName evidence="7">Aminopeptidase P family protein</fullName>
    </submittedName>
</protein>
<dbReference type="SUPFAM" id="SSF53092">
    <property type="entry name" value="Creatinase/prolidase N-terminal domain"/>
    <property type="match status" value="2"/>
</dbReference>